<dbReference type="GeneID" id="72006595"/>
<dbReference type="PANTHER" id="PTHR47427:SF1">
    <property type="entry name" value="PROTEIN STE12"/>
    <property type="match status" value="1"/>
</dbReference>
<evidence type="ECO:0000313" key="7">
    <source>
        <dbReference type="Proteomes" id="UP000814176"/>
    </source>
</evidence>
<comment type="similarity">
    <text evidence="5">Belongs to the STE12 transcription factor family.</text>
</comment>
<evidence type="ECO:0000256" key="3">
    <source>
        <dbReference type="ARBA" id="ARBA00023163"/>
    </source>
</evidence>
<protein>
    <submittedName>
        <fullName evidence="6">Uncharacterized protein</fullName>
    </submittedName>
</protein>
<organism evidence="6 7">
    <name type="scientific">Rhodofomes roseus</name>
    <dbReference type="NCBI Taxonomy" id="34475"/>
    <lineage>
        <taxon>Eukaryota</taxon>
        <taxon>Fungi</taxon>
        <taxon>Dikarya</taxon>
        <taxon>Basidiomycota</taxon>
        <taxon>Agaricomycotina</taxon>
        <taxon>Agaricomycetes</taxon>
        <taxon>Polyporales</taxon>
        <taxon>Rhodofomes</taxon>
    </lineage>
</organism>
<sequence length="107" mass="11870">MTQGPSPRSGLTRSLTHKEHELVNRLDRLKFFLATVRSRWSGDNLSSSAAAAAGLPSGLYHCTGTDIVRALVFRFEAFGRLFEEGVFSGLWNLKPGMDACLEEHKFV</sequence>
<proteinExistence type="inferred from homology"/>
<dbReference type="EMBL" id="JADCUA010000026">
    <property type="protein sequence ID" value="KAH9831474.1"/>
    <property type="molecule type" value="Genomic_DNA"/>
</dbReference>
<keyword evidence="2" id="KW-0805">Transcription regulation</keyword>
<name>A0ABQ8K3M6_9APHY</name>
<keyword evidence="7" id="KW-1185">Reference proteome</keyword>
<reference evidence="6 7" key="1">
    <citation type="journal article" date="2021" name="Environ. Microbiol.">
        <title>Gene family expansions and transcriptome signatures uncover fungal adaptations to wood decay.</title>
        <authorList>
            <person name="Hage H."/>
            <person name="Miyauchi S."/>
            <person name="Viragh M."/>
            <person name="Drula E."/>
            <person name="Min B."/>
            <person name="Chaduli D."/>
            <person name="Navarro D."/>
            <person name="Favel A."/>
            <person name="Norest M."/>
            <person name="Lesage-Meessen L."/>
            <person name="Balint B."/>
            <person name="Merenyi Z."/>
            <person name="de Eugenio L."/>
            <person name="Morin E."/>
            <person name="Martinez A.T."/>
            <person name="Baldrian P."/>
            <person name="Stursova M."/>
            <person name="Martinez M.J."/>
            <person name="Novotny C."/>
            <person name="Magnuson J.K."/>
            <person name="Spatafora J.W."/>
            <person name="Maurice S."/>
            <person name="Pangilinan J."/>
            <person name="Andreopoulos W."/>
            <person name="LaButti K."/>
            <person name="Hundley H."/>
            <person name="Na H."/>
            <person name="Kuo A."/>
            <person name="Barry K."/>
            <person name="Lipzen A."/>
            <person name="Henrissat B."/>
            <person name="Riley R."/>
            <person name="Ahrendt S."/>
            <person name="Nagy L.G."/>
            <person name="Grigoriev I.V."/>
            <person name="Martin F."/>
            <person name="Rosso M.N."/>
        </authorList>
    </citation>
    <scope>NUCLEOTIDE SEQUENCE [LARGE SCALE GENOMIC DNA]</scope>
    <source>
        <strain evidence="6 7">CIRM-BRFM 1785</strain>
    </source>
</reference>
<evidence type="ECO:0000313" key="6">
    <source>
        <dbReference type="EMBL" id="KAH9831474.1"/>
    </source>
</evidence>
<keyword evidence="3" id="KW-0804">Transcription</keyword>
<dbReference type="InterPro" id="IPR003120">
    <property type="entry name" value="Ste12"/>
</dbReference>
<dbReference type="Pfam" id="PF02200">
    <property type="entry name" value="STE"/>
    <property type="match status" value="1"/>
</dbReference>
<evidence type="ECO:0000256" key="5">
    <source>
        <dbReference type="ARBA" id="ARBA00024345"/>
    </source>
</evidence>
<accession>A0ABQ8K3M6</accession>
<dbReference type="InterPro" id="IPR052127">
    <property type="entry name" value="STE12_transcription_factor"/>
</dbReference>
<evidence type="ECO:0000256" key="2">
    <source>
        <dbReference type="ARBA" id="ARBA00023015"/>
    </source>
</evidence>
<keyword evidence="4" id="KW-0539">Nucleus</keyword>
<gene>
    <name evidence="6" type="ORF">C8Q71DRAFT_799041</name>
</gene>
<dbReference type="RefSeq" id="XP_047774601.1">
    <property type="nucleotide sequence ID" value="XM_047925863.1"/>
</dbReference>
<dbReference type="Proteomes" id="UP000814176">
    <property type="component" value="Unassembled WGS sequence"/>
</dbReference>
<dbReference type="PANTHER" id="PTHR47427">
    <property type="entry name" value="PROTEIN STE12"/>
    <property type="match status" value="1"/>
</dbReference>
<evidence type="ECO:0000256" key="1">
    <source>
        <dbReference type="ARBA" id="ARBA00004123"/>
    </source>
</evidence>
<comment type="caution">
    <text evidence="6">The sequence shown here is derived from an EMBL/GenBank/DDBJ whole genome shotgun (WGS) entry which is preliminary data.</text>
</comment>
<comment type="subcellular location">
    <subcellularLocation>
        <location evidence="1">Nucleus</location>
    </subcellularLocation>
</comment>
<evidence type="ECO:0000256" key="4">
    <source>
        <dbReference type="ARBA" id="ARBA00023242"/>
    </source>
</evidence>